<dbReference type="PANTHER" id="PTHR24567">
    <property type="entry name" value="CRP FAMILY TRANSCRIPTIONAL REGULATORY PROTEIN"/>
    <property type="match status" value="1"/>
</dbReference>
<dbReference type="PROSITE" id="PS51063">
    <property type="entry name" value="HTH_CRP_2"/>
    <property type="match status" value="1"/>
</dbReference>
<dbReference type="InterPro" id="IPR012318">
    <property type="entry name" value="HTH_CRP"/>
</dbReference>
<dbReference type="STRING" id="1134406.ADN00_11130"/>
<dbReference type="Gene3D" id="2.60.120.10">
    <property type="entry name" value="Jelly Rolls"/>
    <property type="match status" value="1"/>
</dbReference>
<dbReference type="OrthoDB" id="152439at2"/>
<gene>
    <name evidence="6" type="ORF">ADN00_11130</name>
</gene>
<dbReference type="PROSITE" id="PS50042">
    <property type="entry name" value="CNMP_BINDING_3"/>
    <property type="match status" value="1"/>
</dbReference>
<dbReference type="RefSeq" id="WP_075063087.1">
    <property type="nucleotide sequence ID" value="NZ_LGCL01000025.1"/>
</dbReference>
<evidence type="ECO:0000256" key="2">
    <source>
        <dbReference type="ARBA" id="ARBA00023125"/>
    </source>
</evidence>
<dbReference type="GO" id="GO:0003677">
    <property type="term" value="F:DNA binding"/>
    <property type="evidence" value="ECO:0007669"/>
    <property type="project" value="UniProtKB-KW"/>
</dbReference>
<dbReference type="InterPro" id="IPR000595">
    <property type="entry name" value="cNMP-bd_dom"/>
</dbReference>
<dbReference type="Pfam" id="PF00027">
    <property type="entry name" value="cNMP_binding"/>
    <property type="match status" value="1"/>
</dbReference>
<evidence type="ECO:0000259" key="5">
    <source>
        <dbReference type="PROSITE" id="PS51063"/>
    </source>
</evidence>
<dbReference type="InterPro" id="IPR050397">
    <property type="entry name" value="Env_Response_Regulators"/>
</dbReference>
<evidence type="ECO:0000313" key="7">
    <source>
        <dbReference type="Proteomes" id="UP000050417"/>
    </source>
</evidence>
<comment type="caution">
    <text evidence="6">The sequence shown here is derived from an EMBL/GenBank/DDBJ whole genome shotgun (WGS) entry which is preliminary data.</text>
</comment>
<feature type="domain" description="HTH crp-type" evidence="5">
    <location>
        <begin position="148"/>
        <end position="213"/>
    </location>
</feature>
<dbReference type="SMART" id="SM00419">
    <property type="entry name" value="HTH_CRP"/>
    <property type="match status" value="1"/>
</dbReference>
<keyword evidence="2" id="KW-0238">DNA-binding</keyword>
<organism evidence="6 7">
    <name type="scientific">Ornatilinea apprima</name>
    <dbReference type="NCBI Taxonomy" id="1134406"/>
    <lineage>
        <taxon>Bacteria</taxon>
        <taxon>Bacillati</taxon>
        <taxon>Chloroflexota</taxon>
        <taxon>Anaerolineae</taxon>
        <taxon>Anaerolineales</taxon>
        <taxon>Anaerolineaceae</taxon>
        <taxon>Ornatilinea</taxon>
    </lineage>
</organism>
<dbReference type="PANTHER" id="PTHR24567:SF74">
    <property type="entry name" value="HTH-TYPE TRANSCRIPTIONAL REGULATOR ARCR"/>
    <property type="match status" value="1"/>
</dbReference>
<dbReference type="SUPFAM" id="SSF51206">
    <property type="entry name" value="cAMP-binding domain-like"/>
    <property type="match status" value="1"/>
</dbReference>
<dbReference type="AlphaFoldDB" id="A0A0P6XTN7"/>
<dbReference type="InterPro" id="IPR036390">
    <property type="entry name" value="WH_DNA-bd_sf"/>
</dbReference>
<dbReference type="Pfam" id="PF13545">
    <property type="entry name" value="HTH_Crp_2"/>
    <property type="match status" value="1"/>
</dbReference>
<dbReference type="InterPro" id="IPR036388">
    <property type="entry name" value="WH-like_DNA-bd_sf"/>
</dbReference>
<dbReference type="GO" id="GO:0003700">
    <property type="term" value="F:DNA-binding transcription factor activity"/>
    <property type="evidence" value="ECO:0007669"/>
    <property type="project" value="TreeGrafter"/>
</dbReference>
<keyword evidence="1" id="KW-0805">Transcription regulation</keyword>
<feature type="domain" description="Cyclic nucleotide-binding" evidence="4">
    <location>
        <begin position="13"/>
        <end position="134"/>
    </location>
</feature>
<dbReference type="CDD" id="cd00038">
    <property type="entry name" value="CAP_ED"/>
    <property type="match status" value="1"/>
</dbReference>
<evidence type="ECO:0000256" key="1">
    <source>
        <dbReference type="ARBA" id="ARBA00023015"/>
    </source>
</evidence>
<protein>
    <recommendedName>
        <fullName evidence="8">Crp/Fnr family transcriptional regulator</fullName>
    </recommendedName>
</protein>
<evidence type="ECO:0000313" key="6">
    <source>
        <dbReference type="EMBL" id="KPL76582.1"/>
    </source>
</evidence>
<dbReference type="EMBL" id="LGCL01000025">
    <property type="protein sequence ID" value="KPL76582.1"/>
    <property type="molecule type" value="Genomic_DNA"/>
</dbReference>
<evidence type="ECO:0008006" key="8">
    <source>
        <dbReference type="Google" id="ProtNLM"/>
    </source>
</evidence>
<dbReference type="Gene3D" id="1.10.10.10">
    <property type="entry name" value="Winged helix-like DNA-binding domain superfamily/Winged helix DNA-binding domain"/>
    <property type="match status" value="1"/>
</dbReference>
<dbReference type="GO" id="GO:0005829">
    <property type="term" value="C:cytosol"/>
    <property type="evidence" value="ECO:0007669"/>
    <property type="project" value="TreeGrafter"/>
</dbReference>
<reference evidence="6 7" key="1">
    <citation type="submission" date="2015-07" db="EMBL/GenBank/DDBJ databases">
        <title>Genome sequence of Ornatilinea apprima DSM 23815.</title>
        <authorList>
            <person name="Hemp J."/>
            <person name="Ward L.M."/>
            <person name="Pace L.A."/>
            <person name="Fischer W.W."/>
        </authorList>
    </citation>
    <scope>NUCLEOTIDE SEQUENCE [LARGE SCALE GENOMIC DNA]</scope>
    <source>
        <strain evidence="6 7">P3M-1</strain>
    </source>
</reference>
<sequence>MTSLLPFIAQQPLFSGLSEAAMDSLARSALQREYSAEQIVQVEGDPCRWVAFVQSGAARVYRLTLSGREQVLSNVGPGMHFNSVPALEENGRLRASVRALTPLTLLLIPVEDYRRLLQAHPDLAMAVLRDFARRLDHLTNLVEDLSLRSVRGRLARFLLEQADSGEVSAQWTQDEIAAHLGTVRDVIGRALRGFMDAGLVRREGAKLLLLDRARLEEEAQS</sequence>
<evidence type="ECO:0000259" key="4">
    <source>
        <dbReference type="PROSITE" id="PS50042"/>
    </source>
</evidence>
<name>A0A0P6XTN7_9CHLR</name>
<dbReference type="SMART" id="SM00100">
    <property type="entry name" value="cNMP"/>
    <property type="match status" value="1"/>
</dbReference>
<dbReference type="InterPro" id="IPR018490">
    <property type="entry name" value="cNMP-bd_dom_sf"/>
</dbReference>
<dbReference type="InterPro" id="IPR014710">
    <property type="entry name" value="RmlC-like_jellyroll"/>
</dbReference>
<proteinExistence type="predicted"/>
<keyword evidence="3" id="KW-0804">Transcription</keyword>
<evidence type="ECO:0000256" key="3">
    <source>
        <dbReference type="ARBA" id="ARBA00023163"/>
    </source>
</evidence>
<dbReference type="Proteomes" id="UP000050417">
    <property type="component" value="Unassembled WGS sequence"/>
</dbReference>
<keyword evidence="7" id="KW-1185">Reference proteome</keyword>
<dbReference type="SUPFAM" id="SSF46785">
    <property type="entry name" value="Winged helix' DNA-binding domain"/>
    <property type="match status" value="1"/>
</dbReference>
<accession>A0A0P6XTN7</accession>